<dbReference type="EMBL" id="BKCG01000012">
    <property type="protein sequence ID" value="GER60911.1"/>
    <property type="molecule type" value="Genomic_DNA"/>
</dbReference>
<dbReference type="RefSeq" id="WP_162851996.1">
    <property type="nucleotide sequence ID" value="NZ_BKCG01000012.1"/>
</dbReference>
<proteinExistence type="predicted"/>
<sequence length="150" mass="17341">MSLGLYSRYLNQLLAILFLTGFVCFTNAQENINKKQVVGFACYFDGKPSKTVEKYTLKLENKKYQWISRRLDSDNNAEKYLSVLSLENLSNLGNYKLSKKEIAIIQEVKNSKELVSVCSGCSYFQKVCLKDMFTVEMRTMSTNWLKNILK</sequence>
<gene>
    <name evidence="1" type="ORF">ULMA_30190</name>
</gene>
<evidence type="ECO:0000313" key="2">
    <source>
        <dbReference type="Proteomes" id="UP000326509"/>
    </source>
</evidence>
<keyword evidence="2" id="KW-1185">Reference proteome</keyword>
<reference evidence="1 2" key="1">
    <citation type="submission" date="2019-08" db="EMBL/GenBank/DDBJ databases">
        <title>Draft genome sequence of Ulvibacter marinus type strain NBRC 109484.</title>
        <authorList>
            <person name="Kawano K."/>
            <person name="Ushijima N."/>
            <person name="Kihara M."/>
            <person name="Itoh H."/>
        </authorList>
    </citation>
    <scope>NUCLEOTIDE SEQUENCE [LARGE SCALE GENOMIC DNA]</scope>
    <source>
        <strain evidence="1 2">NBRC 109484</strain>
    </source>
</reference>
<evidence type="ECO:0000313" key="1">
    <source>
        <dbReference type="EMBL" id="GER60911.1"/>
    </source>
</evidence>
<protein>
    <submittedName>
        <fullName evidence="1">Uncharacterized protein</fullName>
    </submittedName>
</protein>
<accession>A0A5J4J545</accession>
<organism evidence="1 2">
    <name type="scientific">Patiriisocius marinus</name>
    <dbReference type="NCBI Taxonomy" id="1397112"/>
    <lineage>
        <taxon>Bacteria</taxon>
        <taxon>Pseudomonadati</taxon>
        <taxon>Bacteroidota</taxon>
        <taxon>Flavobacteriia</taxon>
        <taxon>Flavobacteriales</taxon>
        <taxon>Flavobacteriaceae</taxon>
        <taxon>Patiriisocius</taxon>
    </lineage>
</organism>
<comment type="caution">
    <text evidence="1">The sequence shown here is derived from an EMBL/GenBank/DDBJ whole genome shotgun (WGS) entry which is preliminary data.</text>
</comment>
<name>A0A5J4J545_9FLAO</name>
<dbReference type="Proteomes" id="UP000326509">
    <property type="component" value="Unassembled WGS sequence"/>
</dbReference>
<dbReference type="AlphaFoldDB" id="A0A5J4J545"/>